<dbReference type="NCBIfam" id="TIGR00019">
    <property type="entry name" value="prfA"/>
    <property type="match status" value="1"/>
</dbReference>
<organism evidence="9 10">
    <name type="scientific">Candidatus Uhrbacteria bacterium RIFCSPHIGHO2_02_FULL_53_13</name>
    <dbReference type="NCBI Taxonomy" id="1802389"/>
    <lineage>
        <taxon>Bacteria</taxon>
        <taxon>Candidatus Uhriibacteriota</taxon>
    </lineage>
</organism>
<evidence type="ECO:0000313" key="10">
    <source>
        <dbReference type="Proteomes" id="UP000177097"/>
    </source>
</evidence>
<dbReference type="NCBIfam" id="NF001859">
    <property type="entry name" value="PRK00591.1"/>
    <property type="match status" value="1"/>
</dbReference>
<dbReference type="PANTHER" id="PTHR43804:SF7">
    <property type="entry name" value="LD18447P"/>
    <property type="match status" value="1"/>
</dbReference>
<dbReference type="Gene3D" id="6.10.140.1950">
    <property type="match status" value="1"/>
</dbReference>
<dbReference type="EMBL" id="MGDX01000027">
    <property type="protein sequence ID" value="OGL70685.1"/>
    <property type="molecule type" value="Genomic_DNA"/>
</dbReference>
<dbReference type="InterPro" id="IPR050057">
    <property type="entry name" value="Prokaryotic/Mito_RF"/>
</dbReference>
<reference evidence="9 10" key="1">
    <citation type="journal article" date="2016" name="Nat. Commun.">
        <title>Thousands of microbial genomes shed light on interconnected biogeochemical processes in an aquifer system.</title>
        <authorList>
            <person name="Anantharaman K."/>
            <person name="Brown C.T."/>
            <person name="Hug L.A."/>
            <person name="Sharon I."/>
            <person name="Castelle C.J."/>
            <person name="Probst A.J."/>
            <person name="Thomas B.C."/>
            <person name="Singh A."/>
            <person name="Wilkins M.J."/>
            <person name="Karaoz U."/>
            <person name="Brodie E.L."/>
            <person name="Williams K.H."/>
            <person name="Hubbard S.S."/>
            <person name="Banfield J.F."/>
        </authorList>
    </citation>
    <scope>NUCLEOTIDE SEQUENCE [LARGE SCALE GENOMIC DNA]</scope>
</reference>
<accession>A0A1F7TXG3</accession>
<dbReference type="InterPro" id="IPR004373">
    <property type="entry name" value="RF-1"/>
</dbReference>
<protein>
    <recommendedName>
        <fullName evidence="5">Peptide chain release factor 1</fullName>
    </recommendedName>
</protein>
<evidence type="ECO:0000313" key="9">
    <source>
        <dbReference type="EMBL" id="OGL70685.1"/>
    </source>
</evidence>
<keyword evidence="4" id="KW-0648">Protein biosynthesis</keyword>
<dbReference type="InterPro" id="IPR000352">
    <property type="entry name" value="Pep_chain_release_fac_I"/>
</dbReference>
<dbReference type="Pfam" id="PF00472">
    <property type="entry name" value="RF-1"/>
    <property type="match status" value="1"/>
</dbReference>
<dbReference type="AlphaFoldDB" id="A0A1F7TXG3"/>
<comment type="caution">
    <text evidence="9">The sequence shown here is derived from an EMBL/GenBank/DDBJ whole genome shotgun (WGS) entry which is preliminary data.</text>
</comment>
<evidence type="ECO:0000259" key="8">
    <source>
        <dbReference type="SMART" id="SM00937"/>
    </source>
</evidence>
<evidence type="ECO:0000256" key="7">
    <source>
        <dbReference type="SAM" id="MobiDB-lite"/>
    </source>
</evidence>
<dbReference type="PANTHER" id="PTHR43804">
    <property type="entry name" value="LD18447P"/>
    <property type="match status" value="1"/>
</dbReference>
<keyword evidence="6" id="KW-0175">Coiled coil</keyword>
<evidence type="ECO:0000256" key="6">
    <source>
        <dbReference type="SAM" id="Coils"/>
    </source>
</evidence>
<evidence type="ECO:0000256" key="4">
    <source>
        <dbReference type="ARBA" id="ARBA00022917"/>
    </source>
</evidence>
<feature type="coiled-coil region" evidence="6">
    <location>
        <begin position="42"/>
        <end position="76"/>
    </location>
</feature>
<dbReference type="GO" id="GO:0005737">
    <property type="term" value="C:cytoplasm"/>
    <property type="evidence" value="ECO:0007669"/>
    <property type="project" value="UniProtKB-ARBA"/>
</dbReference>
<dbReference type="FunFam" id="3.30.70.1660:FF:000002">
    <property type="entry name" value="Peptide chain release factor 1"/>
    <property type="match status" value="1"/>
</dbReference>
<comment type="similarity">
    <text evidence="2">Belongs to the prokaryotic/mitochondrial release factor family.</text>
</comment>
<sequence>MNVNEYRQRKEELERLIAAPKATSDRVLFAELSREYKRVSELVAIADEMDALQKQREEARELARDSSQEVRLMAEEELAGIEERLPILEDCLTHLLIPPDPEDDHPAIIEVRAGTGGDEAALFAGELLRMYMRYAQERGWKTQVISTSDTELGGVKEAIVQIDGESAFGELKWESGVHRVQRVPETEKAGRIHTSTASVAVLPKVEETEFELDLNELDIQATTSQGAGGQSVNTTYSAIRIIHKPTGLIVTCQDERSQSQNKIKALEVMRARLYQKQQEEKHKERDDARRAQIGTGDRSEKIRTYNFPQDRVTDHRIKEHWSNIPVILSGKIQPIVDAIKQAVHETRAKDGNRP</sequence>
<dbReference type="GO" id="GO:0016149">
    <property type="term" value="F:translation release factor activity, codon specific"/>
    <property type="evidence" value="ECO:0007669"/>
    <property type="project" value="InterPro"/>
</dbReference>
<feature type="region of interest" description="Disordered" evidence="7">
    <location>
        <begin position="277"/>
        <end position="306"/>
    </location>
</feature>
<feature type="compositionally biased region" description="Basic and acidic residues" evidence="7">
    <location>
        <begin position="277"/>
        <end position="290"/>
    </location>
</feature>
<dbReference type="FunFam" id="3.30.160.20:FF:000004">
    <property type="entry name" value="Peptide chain release factor 1"/>
    <property type="match status" value="1"/>
</dbReference>
<dbReference type="Pfam" id="PF03462">
    <property type="entry name" value="PCRF"/>
    <property type="match status" value="1"/>
</dbReference>
<dbReference type="STRING" id="1802389.A3C17_01725"/>
<feature type="domain" description="Peptide chain release factor" evidence="8">
    <location>
        <begin position="61"/>
        <end position="174"/>
    </location>
</feature>
<dbReference type="Gene3D" id="3.30.160.20">
    <property type="match status" value="1"/>
</dbReference>
<dbReference type="Gene3D" id="3.30.70.1660">
    <property type="match status" value="2"/>
</dbReference>
<dbReference type="InterPro" id="IPR045853">
    <property type="entry name" value="Pep_chain_release_fac_I_sf"/>
</dbReference>
<gene>
    <name evidence="9" type="ORF">A3C17_01725</name>
</gene>
<name>A0A1F7TXG3_9BACT</name>
<dbReference type="SMART" id="SM00937">
    <property type="entry name" value="PCRF"/>
    <property type="match status" value="1"/>
</dbReference>
<keyword evidence="3" id="KW-0488">Methylation</keyword>
<evidence type="ECO:0000256" key="2">
    <source>
        <dbReference type="ARBA" id="ARBA00010835"/>
    </source>
</evidence>
<dbReference type="Proteomes" id="UP000177097">
    <property type="component" value="Unassembled WGS sequence"/>
</dbReference>
<evidence type="ECO:0000256" key="5">
    <source>
        <dbReference type="NCBIfam" id="TIGR00019"/>
    </source>
</evidence>
<dbReference type="SUPFAM" id="SSF75620">
    <property type="entry name" value="Release factor"/>
    <property type="match status" value="1"/>
</dbReference>
<comment type="function">
    <text evidence="1">Peptide chain release factor 1 directs the termination of translation in response to the peptide chain termination codons UAG and UAA.</text>
</comment>
<evidence type="ECO:0000256" key="1">
    <source>
        <dbReference type="ARBA" id="ARBA00002986"/>
    </source>
</evidence>
<dbReference type="InterPro" id="IPR005139">
    <property type="entry name" value="PCRF"/>
</dbReference>
<proteinExistence type="inferred from homology"/>
<evidence type="ECO:0000256" key="3">
    <source>
        <dbReference type="ARBA" id="ARBA00022481"/>
    </source>
</evidence>